<accession>A0A8H7CDA6</accession>
<keyword evidence="2" id="KW-1185">Reference proteome</keyword>
<protein>
    <submittedName>
        <fullName evidence="1">Tetratricopeptide repeat family</fullName>
    </submittedName>
</protein>
<reference evidence="1" key="1">
    <citation type="submission" date="2020-05" db="EMBL/GenBank/DDBJ databases">
        <title>Mycena genomes resolve the evolution of fungal bioluminescence.</title>
        <authorList>
            <person name="Tsai I.J."/>
        </authorList>
    </citation>
    <scope>NUCLEOTIDE SEQUENCE</scope>
    <source>
        <strain evidence="1">CCC161011</strain>
    </source>
</reference>
<organism evidence="1 2">
    <name type="scientific">Mycena venus</name>
    <dbReference type="NCBI Taxonomy" id="2733690"/>
    <lineage>
        <taxon>Eukaryota</taxon>
        <taxon>Fungi</taxon>
        <taxon>Dikarya</taxon>
        <taxon>Basidiomycota</taxon>
        <taxon>Agaricomycotina</taxon>
        <taxon>Agaricomycetes</taxon>
        <taxon>Agaricomycetidae</taxon>
        <taxon>Agaricales</taxon>
        <taxon>Marasmiineae</taxon>
        <taxon>Mycenaceae</taxon>
        <taxon>Mycena</taxon>
    </lineage>
</organism>
<dbReference type="OrthoDB" id="2978551at2759"/>
<proteinExistence type="predicted"/>
<dbReference type="EMBL" id="JACAZI010000029">
    <property type="protein sequence ID" value="KAF7333354.1"/>
    <property type="molecule type" value="Genomic_DNA"/>
</dbReference>
<dbReference type="AlphaFoldDB" id="A0A8H7CDA6"/>
<evidence type="ECO:0000313" key="1">
    <source>
        <dbReference type="EMBL" id="KAF7333354.1"/>
    </source>
</evidence>
<evidence type="ECO:0000313" key="2">
    <source>
        <dbReference type="Proteomes" id="UP000620124"/>
    </source>
</evidence>
<comment type="caution">
    <text evidence="1">The sequence shown here is derived from an EMBL/GenBank/DDBJ whole genome shotgun (WGS) entry which is preliminary data.</text>
</comment>
<gene>
    <name evidence="1" type="ORF">MVEN_02350700</name>
</gene>
<sequence>MDPITVSTTLITLATFIRDLIHVGENILHSIEKVRNHSARKRMLVTQIQVSENRRQIRELTEDVVRTLYDLANLTRGREEMFQGSELLYTLENLKAEMLHVHSKCFKITLIQPPGFRGIGSQLKAWRKRDKLEGKIGCLKEHVNKCYRQFTAFSAARIEQTTLRIEQKLIVANVENQVKARRLEGMMAQLLLETQFGQNKMIQTIEMISAVRSHP</sequence>
<dbReference type="Proteomes" id="UP000620124">
    <property type="component" value="Unassembled WGS sequence"/>
</dbReference>
<name>A0A8H7CDA6_9AGAR</name>